<keyword evidence="1" id="KW-0472">Membrane</keyword>
<dbReference type="InterPro" id="IPR058725">
    <property type="entry name" value="YczF"/>
</dbReference>
<keyword evidence="1" id="KW-0812">Transmembrane</keyword>
<evidence type="ECO:0000313" key="2">
    <source>
        <dbReference type="EMBL" id="TLS52283.1"/>
    </source>
</evidence>
<keyword evidence="3" id="KW-1185">Reference proteome</keyword>
<keyword evidence="1" id="KW-1133">Transmembrane helix</keyword>
<dbReference type="Pfam" id="PF26310">
    <property type="entry name" value="YczF"/>
    <property type="match status" value="1"/>
</dbReference>
<reference evidence="2 3" key="1">
    <citation type="submission" date="2019-05" db="EMBL/GenBank/DDBJ databases">
        <authorList>
            <person name="Narsing Rao M.P."/>
            <person name="Li W.J."/>
        </authorList>
    </citation>
    <scope>NUCLEOTIDE SEQUENCE [LARGE SCALE GENOMIC DNA]</scope>
    <source>
        <strain evidence="2 3">SYSU_K30003</strain>
    </source>
</reference>
<comment type="caution">
    <text evidence="2">The sequence shown here is derived from an EMBL/GenBank/DDBJ whole genome shotgun (WGS) entry which is preliminary data.</text>
</comment>
<organism evidence="2 3">
    <name type="scientific">Paenibacillus antri</name>
    <dbReference type="NCBI Taxonomy" id="2582848"/>
    <lineage>
        <taxon>Bacteria</taxon>
        <taxon>Bacillati</taxon>
        <taxon>Bacillota</taxon>
        <taxon>Bacilli</taxon>
        <taxon>Bacillales</taxon>
        <taxon>Paenibacillaceae</taxon>
        <taxon>Paenibacillus</taxon>
    </lineage>
</organism>
<evidence type="ECO:0000256" key="1">
    <source>
        <dbReference type="SAM" id="Phobius"/>
    </source>
</evidence>
<protein>
    <submittedName>
        <fullName evidence="2">Uncharacterized protein</fullName>
    </submittedName>
</protein>
<proteinExistence type="predicted"/>
<feature type="transmembrane region" description="Helical" evidence="1">
    <location>
        <begin position="7"/>
        <end position="29"/>
    </location>
</feature>
<name>A0A5R9GHM8_9BACL</name>
<dbReference type="RefSeq" id="WP_138193939.1">
    <property type="nucleotide sequence ID" value="NZ_VCIW01000005.1"/>
</dbReference>
<feature type="transmembrane region" description="Helical" evidence="1">
    <location>
        <begin position="49"/>
        <end position="67"/>
    </location>
</feature>
<dbReference type="Proteomes" id="UP000309676">
    <property type="component" value="Unassembled WGS sequence"/>
</dbReference>
<dbReference type="EMBL" id="VCIW01000005">
    <property type="protein sequence ID" value="TLS52283.1"/>
    <property type="molecule type" value="Genomic_DNA"/>
</dbReference>
<sequence length="78" mass="8528">MKIFFVYIFLFILIIAFDIAVDLLSGLSLPMSIRIVAEAFSASTVTEKALIALALPAPALPSLYSLLKNKKRNTAGRE</sequence>
<accession>A0A5R9GHM8</accession>
<evidence type="ECO:0000313" key="3">
    <source>
        <dbReference type="Proteomes" id="UP000309676"/>
    </source>
</evidence>
<dbReference type="AlphaFoldDB" id="A0A5R9GHM8"/>
<gene>
    <name evidence="2" type="ORF">FE782_09915</name>
</gene>